<sequence>MAASSGIGDSGFARRGWQTSSTAGSPRQTEASFTDDAFPSGSVDGRGKEGAVAAYADDLFTSSRGGRRKQLGPWPRRSTEFPEEGIWSEVGEFGFEQGGRQYNHRVPKLDFPKFDGTDPQDWRMRCEHYFDVNNTYPGLWVRVATIYFYGRAASWLRSSRAHVRFPVWDDFCIAVSTKFDRDQHDVLIRQMDTIRQSRTVWEYYEKFDELMNQLLSYDPVISKKYLVHRFTEGLRREIRNAVLLQRLHDLESALAIVSLQEEVLEAPPESGVKDSKGGMHIRSNSVLKGALPLPLPPGKGVLSAVGKVDDKKGIDGGRPVGGSNKMVALKAQRRAQGLCYICAEKWSPTHRCANSCPAIRSSGIILCFRCNWREFLF</sequence>
<feature type="region of interest" description="Disordered" evidence="1">
    <location>
        <begin position="1"/>
        <end position="47"/>
    </location>
</feature>
<evidence type="ECO:0000313" key="3">
    <source>
        <dbReference type="EMBL" id="CAE02920.3"/>
    </source>
</evidence>
<name>Q7XQX9_ORYSJ</name>
<gene>
    <name evidence="3" type="primary">OSJNBb0108J11.12</name>
</gene>
<protein>
    <submittedName>
        <fullName evidence="3">OSJNBb0108J11.12 protein</fullName>
    </submittedName>
</protein>
<reference evidence="4" key="2">
    <citation type="journal article" date="2008" name="Nucleic Acids Res.">
        <title>The rice annotation project database (RAP-DB): 2008 update.</title>
        <authorList>
            <consortium name="The rice annotation project (RAP)"/>
        </authorList>
    </citation>
    <scope>GENOME REANNOTATION</scope>
    <source>
        <strain evidence="4">cv. Nipponbare</strain>
    </source>
</reference>
<evidence type="ECO:0000259" key="2">
    <source>
        <dbReference type="Pfam" id="PF03732"/>
    </source>
</evidence>
<dbReference type="Proteomes" id="UP000000763">
    <property type="component" value="Chromosome 4"/>
</dbReference>
<dbReference type="AlphaFoldDB" id="Q7XQX9"/>
<accession>Q7XQX9</accession>
<dbReference type="EMBL" id="AL606618">
    <property type="protein sequence ID" value="CAE02920.3"/>
    <property type="molecule type" value="Genomic_DNA"/>
</dbReference>
<evidence type="ECO:0000313" key="4">
    <source>
        <dbReference type="Proteomes" id="UP000000763"/>
    </source>
</evidence>
<reference evidence="4" key="1">
    <citation type="journal article" date="2005" name="Nature">
        <title>The map-based sequence of the rice genome.</title>
        <authorList>
            <consortium name="International rice genome sequencing project (IRGSP)"/>
            <person name="Matsumoto T."/>
            <person name="Wu J."/>
            <person name="Kanamori H."/>
            <person name="Katayose Y."/>
            <person name="Fujisawa M."/>
            <person name="Namiki N."/>
            <person name="Mizuno H."/>
            <person name="Yamamoto K."/>
            <person name="Antonio B.A."/>
            <person name="Baba T."/>
            <person name="Sakata K."/>
            <person name="Nagamura Y."/>
            <person name="Aoki H."/>
            <person name="Arikawa K."/>
            <person name="Arita K."/>
            <person name="Bito T."/>
            <person name="Chiden Y."/>
            <person name="Fujitsuka N."/>
            <person name="Fukunaka R."/>
            <person name="Hamada M."/>
            <person name="Harada C."/>
            <person name="Hayashi A."/>
            <person name="Hijishita S."/>
            <person name="Honda M."/>
            <person name="Hosokawa S."/>
            <person name="Ichikawa Y."/>
            <person name="Idonuma A."/>
            <person name="Iijima M."/>
            <person name="Ikeda M."/>
            <person name="Ikeno M."/>
            <person name="Ito K."/>
            <person name="Ito S."/>
            <person name="Ito T."/>
            <person name="Ito Y."/>
            <person name="Ito Y."/>
            <person name="Iwabuchi A."/>
            <person name="Kamiya K."/>
            <person name="Karasawa W."/>
            <person name="Kurita K."/>
            <person name="Katagiri S."/>
            <person name="Kikuta A."/>
            <person name="Kobayashi H."/>
            <person name="Kobayashi N."/>
            <person name="Machita K."/>
            <person name="Maehara T."/>
            <person name="Masukawa M."/>
            <person name="Mizubayashi T."/>
            <person name="Mukai Y."/>
            <person name="Nagasaki H."/>
            <person name="Nagata Y."/>
            <person name="Naito S."/>
            <person name="Nakashima M."/>
            <person name="Nakama Y."/>
            <person name="Nakamichi Y."/>
            <person name="Nakamura M."/>
            <person name="Meguro A."/>
            <person name="Negishi M."/>
            <person name="Ohta I."/>
            <person name="Ohta T."/>
            <person name="Okamoto M."/>
            <person name="Ono N."/>
            <person name="Saji S."/>
            <person name="Sakaguchi M."/>
            <person name="Sakai K."/>
            <person name="Shibata M."/>
            <person name="Shimokawa T."/>
            <person name="Song J."/>
            <person name="Takazaki Y."/>
            <person name="Terasawa K."/>
            <person name="Tsugane M."/>
            <person name="Tsuji K."/>
            <person name="Ueda S."/>
            <person name="Waki K."/>
            <person name="Yamagata H."/>
            <person name="Yamamoto M."/>
            <person name="Yamamoto S."/>
            <person name="Yamane H."/>
            <person name="Yoshiki S."/>
            <person name="Yoshihara R."/>
            <person name="Yukawa K."/>
            <person name="Zhong H."/>
            <person name="Yano M."/>
            <person name="Yuan Q."/>
            <person name="Ouyang S."/>
            <person name="Liu J."/>
            <person name="Jones K.M."/>
            <person name="Gansberger K."/>
            <person name="Moffat K."/>
            <person name="Hill J."/>
            <person name="Bera J."/>
            <person name="Fadrosh D."/>
            <person name="Jin S."/>
            <person name="Johri S."/>
            <person name="Kim M."/>
            <person name="Overton L."/>
            <person name="Reardon M."/>
            <person name="Tsitrin T."/>
            <person name="Vuong H."/>
            <person name="Weaver B."/>
            <person name="Ciecko A."/>
            <person name="Tallon L."/>
            <person name="Jackson J."/>
            <person name="Pai G."/>
            <person name="Aken S.V."/>
            <person name="Utterback T."/>
            <person name="Reidmuller S."/>
            <person name="Feldblyum T."/>
            <person name="Hsiao J."/>
            <person name="Zismann V."/>
            <person name="Iobst S."/>
            <person name="de Vazeille A.R."/>
            <person name="Buell C.R."/>
            <person name="Ying K."/>
            <person name="Li Y."/>
            <person name="Lu T."/>
            <person name="Huang Y."/>
            <person name="Zhao Q."/>
            <person name="Feng Q."/>
            <person name="Zhang L."/>
            <person name="Zhu J."/>
            <person name="Weng Q."/>
            <person name="Mu J."/>
            <person name="Lu Y."/>
            <person name="Fan D."/>
            <person name="Liu Y."/>
            <person name="Guan J."/>
            <person name="Zhang Y."/>
            <person name="Yu S."/>
            <person name="Liu X."/>
            <person name="Zhang Y."/>
            <person name="Hong G."/>
            <person name="Han B."/>
            <person name="Choisne N."/>
            <person name="Demange N."/>
            <person name="Orjeda G."/>
            <person name="Samain S."/>
            <person name="Cattolico L."/>
            <person name="Pelletier E."/>
            <person name="Couloux A."/>
            <person name="Segurens B."/>
            <person name="Wincker P."/>
            <person name="D'Hont A."/>
            <person name="Scarpelli C."/>
            <person name="Weissenbach J."/>
            <person name="Salanoubat M."/>
            <person name="Quetier F."/>
            <person name="Yu Y."/>
            <person name="Kim H.R."/>
            <person name="Rambo T."/>
            <person name="Currie J."/>
            <person name="Collura K."/>
            <person name="Luo M."/>
            <person name="Yang T."/>
            <person name="Ammiraju J.S.S."/>
            <person name="Engler F."/>
            <person name="Soderlund C."/>
            <person name="Wing R.A."/>
            <person name="Palmer L.E."/>
            <person name="de la Bastide M."/>
            <person name="Spiegel L."/>
            <person name="Nascimento L."/>
            <person name="Zutavern T."/>
            <person name="O'Shaughnessy A."/>
            <person name="Dike S."/>
            <person name="Dedhia N."/>
            <person name="Preston R."/>
            <person name="Balija V."/>
            <person name="McCombie W.R."/>
            <person name="Chow T."/>
            <person name="Chen H."/>
            <person name="Chung M."/>
            <person name="Chen C."/>
            <person name="Shaw J."/>
            <person name="Wu H."/>
            <person name="Hsiao K."/>
            <person name="Chao Y."/>
            <person name="Chu M."/>
            <person name="Cheng C."/>
            <person name="Hour A."/>
            <person name="Lee P."/>
            <person name="Lin S."/>
            <person name="Lin Y."/>
            <person name="Liou J."/>
            <person name="Liu S."/>
            <person name="Hsing Y."/>
            <person name="Raghuvanshi S."/>
            <person name="Mohanty A."/>
            <person name="Bharti A.K."/>
            <person name="Gaur A."/>
            <person name="Gupta V."/>
            <person name="Kumar D."/>
            <person name="Ravi V."/>
            <person name="Vij S."/>
            <person name="Kapur A."/>
            <person name="Khurana P."/>
            <person name="Khurana P."/>
            <person name="Khurana J.P."/>
            <person name="Tyagi A.K."/>
            <person name="Gaikwad K."/>
            <person name="Singh A."/>
            <person name="Dalal V."/>
            <person name="Srivastava S."/>
            <person name="Dixit A."/>
            <person name="Pal A.K."/>
            <person name="Ghazi I.A."/>
            <person name="Yadav M."/>
            <person name="Pandit A."/>
            <person name="Bhargava A."/>
            <person name="Sureshbabu K."/>
            <person name="Batra K."/>
            <person name="Sharma T.R."/>
            <person name="Mohapatra T."/>
            <person name="Singh N.K."/>
            <person name="Messing J."/>
            <person name="Nelson A.B."/>
            <person name="Fuks G."/>
            <person name="Kavchok S."/>
            <person name="Keizer G."/>
            <person name="Linton E."/>
            <person name="Llaca V."/>
            <person name="Song R."/>
            <person name="Tanyolac B."/>
            <person name="Young S."/>
            <person name="Ho-Il K."/>
            <person name="Hahn J.H."/>
            <person name="Sangsakoo G."/>
            <person name="Vanavichit A."/>
            <person name="de Mattos Luiz.A.T."/>
            <person name="Zimmer P.D."/>
            <person name="Malone G."/>
            <person name="Dellagostin O."/>
            <person name="de Oliveira A.C."/>
            <person name="Bevan M."/>
            <person name="Bancroft I."/>
            <person name="Minx P."/>
            <person name="Cordum H."/>
            <person name="Wilson R."/>
            <person name="Cheng Z."/>
            <person name="Jin W."/>
            <person name="Jiang J."/>
            <person name="Leong S.A."/>
            <person name="Iwama H."/>
            <person name="Gojobori T."/>
            <person name="Itoh T."/>
            <person name="Niimura Y."/>
            <person name="Fujii Y."/>
            <person name="Habara T."/>
            <person name="Sakai H."/>
            <person name="Sato Y."/>
            <person name="Wilson G."/>
            <person name="Kumar K."/>
            <person name="McCouch S."/>
            <person name="Juretic N."/>
            <person name="Hoen D."/>
            <person name="Wright S."/>
            <person name="Bruskiewich R."/>
            <person name="Bureau T."/>
            <person name="Miyao A."/>
            <person name="Hirochika H."/>
            <person name="Nishikawa T."/>
            <person name="Kadowaki K."/>
            <person name="Sugiura M."/>
            <person name="Burr B."/>
            <person name="Sasaki T."/>
        </authorList>
    </citation>
    <scope>NUCLEOTIDE SEQUENCE [LARGE SCALE GENOMIC DNA]</scope>
    <source>
        <strain evidence="4">cv. Nipponbare</strain>
    </source>
</reference>
<dbReference type="Pfam" id="PF03732">
    <property type="entry name" value="Retrotrans_gag"/>
    <property type="match status" value="1"/>
</dbReference>
<organism evidence="3 4">
    <name type="scientific">Oryza sativa subsp. japonica</name>
    <name type="common">Rice</name>
    <dbReference type="NCBI Taxonomy" id="39947"/>
    <lineage>
        <taxon>Eukaryota</taxon>
        <taxon>Viridiplantae</taxon>
        <taxon>Streptophyta</taxon>
        <taxon>Embryophyta</taxon>
        <taxon>Tracheophyta</taxon>
        <taxon>Spermatophyta</taxon>
        <taxon>Magnoliopsida</taxon>
        <taxon>Liliopsida</taxon>
        <taxon>Poales</taxon>
        <taxon>Poaceae</taxon>
        <taxon>BOP clade</taxon>
        <taxon>Oryzoideae</taxon>
        <taxon>Oryzeae</taxon>
        <taxon>Oryzinae</taxon>
        <taxon>Oryza</taxon>
        <taxon>Oryza sativa</taxon>
    </lineage>
</organism>
<feature type="compositionally biased region" description="Polar residues" evidence="1">
    <location>
        <begin position="17"/>
        <end position="32"/>
    </location>
</feature>
<feature type="domain" description="Retrotransposon gag" evidence="2">
    <location>
        <begin position="143"/>
        <end position="236"/>
    </location>
</feature>
<evidence type="ECO:0000256" key="1">
    <source>
        <dbReference type="SAM" id="MobiDB-lite"/>
    </source>
</evidence>
<proteinExistence type="predicted"/>
<dbReference type="InterPro" id="IPR005162">
    <property type="entry name" value="Retrotrans_gag_dom"/>
</dbReference>